<dbReference type="RefSeq" id="XP_022628972.1">
    <property type="nucleotide sequence ID" value="XM_022771805.1"/>
</dbReference>
<feature type="transmembrane region" description="Helical" evidence="10">
    <location>
        <begin position="6"/>
        <end position="28"/>
    </location>
</feature>
<evidence type="ECO:0000256" key="7">
    <source>
        <dbReference type="ARBA" id="ARBA00039150"/>
    </source>
</evidence>
<dbReference type="OrthoDB" id="6130531at2759"/>
<dbReference type="InterPro" id="IPR006693">
    <property type="entry name" value="AB_hydrolase_lipase"/>
</dbReference>
<evidence type="ECO:0000256" key="6">
    <source>
        <dbReference type="ARBA" id="ARBA00023136"/>
    </source>
</evidence>
<evidence type="ECO:0000313" key="13">
    <source>
        <dbReference type="Proteomes" id="UP000054304"/>
    </source>
</evidence>
<dbReference type="GO" id="GO:0016042">
    <property type="term" value="P:lipid catabolic process"/>
    <property type="evidence" value="ECO:0007669"/>
    <property type="project" value="UniProtKB-KW"/>
</dbReference>
<evidence type="ECO:0000256" key="8">
    <source>
        <dbReference type="ARBA" id="ARBA00051395"/>
    </source>
</evidence>
<feature type="region of interest" description="Disordered" evidence="9">
    <location>
        <begin position="38"/>
        <end position="66"/>
    </location>
</feature>
<dbReference type="SUPFAM" id="SSF53474">
    <property type="entry name" value="alpha/beta-Hydrolases"/>
    <property type="match status" value="1"/>
</dbReference>
<dbReference type="InterPro" id="IPR029058">
    <property type="entry name" value="AB_hydrolase_fold"/>
</dbReference>
<evidence type="ECO:0000256" key="2">
    <source>
        <dbReference type="ARBA" id="ARBA00008645"/>
    </source>
</evidence>
<dbReference type="GO" id="GO:0016125">
    <property type="term" value="P:sterol metabolic process"/>
    <property type="evidence" value="ECO:0007669"/>
    <property type="project" value="UniProtKB-ARBA"/>
</dbReference>
<dbReference type="STRING" id="1245769.A0A0C7MS23"/>
<reference evidence="12 13" key="1">
    <citation type="submission" date="2014-12" db="EMBL/GenBank/DDBJ databases">
        <authorList>
            <person name="Neuveglise Cecile"/>
        </authorList>
    </citation>
    <scope>NUCLEOTIDE SEQUENCE [LARGE SCALE GENOMIC DNA]</scope>
    <source>
        <strain evidence="12 13">CBS 12615</strain>
    </source>
</reference>
<evidence type="ECO:0000256" key="5">
    <source>
        <dbReference type="ARBA" id="ARBA00023098"/>
    </source>
</evidence>
<dbReference type="HOGENOM" id="CLU_024238_3_1_1"/>
<feature type="domain" description="Partial AB-hydrolase lipase" evidence="11">
    <location>
        <begin position="124"/>
        <end position="183"/>
    </location>
</feature>
<proteinExistence type="inferred from homology"/>
<evidence type="ECO:0000256" key="9">
    <source>
        <dbReference type="SAM" id="MobiDB-lite"/>
    </source>
</evidence>
<feature type="transmembrane region" description="Helical" evidence="10">
    <location>
        <begin position="330"/>
        <end position="350"/>
    </location>
</feature>
<dbReference type="GO" id="GO:0016020">
    <property type="term" value="C:membrane"/>
    <property type="evidence" value="ECO:0007669"/>
    <property type="project" value="UniProtKB-SubCell"/>
</dbReference>
<evidence type="ECO:0000256" key="1">
    <source>
        <dbReference type="ARBA" id="ARBA00004370"/>
    </source>
</evidence>
<dbReference type="Proteomes" id="UP000054304">
    <property type="component" value="Unassembled WGS sequence"/>
</dbReference>
<dbReference type="GeneID" id="34686224"/>
<sequence length="505" mass="58621">MVLDIIYALTSAVITTCFLTVLFVFSLWHNLVAAHFKPRDPRDTRSSSTGIKPGKRTRNSSAASGTPLALDTDHLNNINFDHLISSPQTNVEQSEDGQWDRNKQENPFGDLLYAEDTKLVPDLKHYYSQYGILVEEYEVETEDGFILELWHFTPADTKRVSGSKKHPMLLLHGLLQSSGSFASAGRKSLAYFFYESGFDVWLGNNRCGFKPKWNRNKVRNDSKWNWDMRDMVKYDLRALVTAVLEKTVKSKLTLVAHSQGTTQGLMGLANGETIYEDDFRLVDKVENFVALAPAMYPGPLLQERLFVRFMSRFIASPVFFGKRSFMPQMMMMRSLMVGTKLFSFLSYVMFNYLFDWNDTLWDKSLRNRHFLFSPVNISVKLMEWWLSQDIRKKTFKTYGNDIFPDAMTWFPIEGEFSRQKIPCHTNSKVSSADQYPYILLFVPKQDRLVDGERLINHFADYEPQELYKCWYIDEYSHLDVLWAHDVIDRIGRPVLDNIRVADDAM</sequence>
<evidence type="ECO:0000259" key="11">
    <source>
        <dbReference type="Pfam" id="PF04083"/>
    </source>
</evidence>
<keyword evidence="5" id="KW-0443">Lipid metabolism</keyword>
<dbReference type="EC" id="3.1.1.13" evidence="7"/>
<dbReference type="Gene3D" id="3.40.50.1820">
    <property type="entry name" value="alpha/beta hydrolase"/>
    <property type="match status" value="1"/>
</dbReference>
<keyword evidence="6 10" id="KW-0472">Membrane</keyword>
<keyword evidence="3" id="KW-0378">Hydrolase</keyword>
<accession>A0A0C7MS23</accession>
<dbReference type="FunFam" id="3.40.50.1820:FF:000108">
    <property type="entry name" value="Lipid particle protein"/>
    <property type="match status" value="1"/>
</dbReference>
<evidence type="ECO:0000313" key="12">
    <source>
        <dbReference type="EMBL" id="CEP62749.1"/>
    </source>
</evidence>
<organism evidence="12 13">
    <name type="scientific">Lachancea lanzarotensis</name>
    <dbReference type="NCBI Taxonomy" id="1245769"/>
    <lineage>
        <taxon>Eukaryota</taxon>
        <taxon>Fungi</taxon>
        <taxon>Dikarya</taxon>
        <taxon>Ascomycota</taxon>
        <taxon>Saccharomycotina</taxon>
        <taxon>Saccharomycetes</taxon>
        <taxon>Saccharomycetales</taxon>
        <taxon>Saccharomycetaceae</taxon>
        <taxon>Lachancea</taxon>
    </lineage>
</organism>
<keyword evidence="10" id="KW-1133">Transmembrane helix</keyword>
<evidence type="ECO:0000256" key="3">
    <source>
        <dbReference type="ARBA" id="ARBA00022801"/>
    </source>
</evidence>
<dbReference type="PANTHER" id="PTHR11005">
    <property type="entry name" value="LYSOSOMAL ACID LIPASE-RELATED"/>
    <property type="match status" value="1"/>
</dbReference>
<dbReference type="GO" id="GO:0004771">
    <property type="term" value="F:sterol ester esterase activity"/>
    <property type="evidence" value="ECO:0007669"/>
    <property type="project" value="UniProtKB-EC"/>
</dbReference>
<evidence type="ECO:0000256" key="4">
    <source>
        <dbReference type="ARBA" id="ARBA00022963"/>
    </source>
</evidence>
<comment type="similarity">
    <text evidence="2">Belongs to the AB hydrolase superfamily.</text>
</comment>
<dbReference type="Pfam" id="PF04083">
    <property type="entry name" value="Abhydro_lipase"/>
    <property type="match status" value="1"/>
</dbReference>
<dbReference type="EMBL" id="LN736365">
    <property type="protein sequence ID" value="CEP62749.1"/>
    <property type="molecule type" value="Genomic_DNA"/>
</dbReference>
<name>A0A0C7MS23_9SACH</name>
<protein>
    <recommendedName>
        <fullName evidence="7">sterol esterase</fullName>
        <ecNumber evidence="7">3.1.1.13</ecNumber>
    </recommendedName>
</protein>
<comment type="subcellular location">
    <subcellularLocation>
        <location evidence="1">Membrane</location>
    </subcellularLocation>
</comment>
<dbReference type="AlphaFoldDB" id="A0A0C7MS23"/>
<evidence type="ECO:0000256" key="10">
    <source>
        <dbReference type="SAM" id="Phobius"/>
    </source>
</evidence>
<keyword evidence="13" id="KW-1185">Reference proteome</keyword>
<comment type="catalytic activity">
    <reaction evidence="8">
        <text>a sterol ester + H2O = a sterol + a fatty acid + H(+)</text>
        <dbReference type="Rhea" id="RHEA:10100"/>
        <dbReference type="ChEBI" id="CHEBI:15377"/>
        <dbReference type="ChEBI" id="CHEBI:15378"/>
        <dbReference type="ChEBI" id="CHEBI:15889"/>
        <dbReference type="ChEBI" id="CHEBI:28868"/>
        <dbReference type="ChEBI" id="CHEBI:35915"/>
        <dbReference type="EC" id="3.1.1.13"/>
    </reaction>
</comment>
<keyword evidence="4" id="KW-0442">Lipid degradation</keyword>
<gene>
    <name evidence="12" type="ORF">LALA0_S06e02916g</name>
</gene>
<keyword evidence="10" id="KW-0812">Transmembrane</keyword>